<protein>
    <submittedName>
        <fullName evidence="1">Uncharacterized protein</fullName>
    </submittedName>
</protein>
<dbReference type="EMBL" id="JBEHCU010013246">
    <property type="protein sequence ID" value="KAL1374576.1"/>
    <property type="molecule type" value="Genomic_DNA"/>
</dbReference>
<reference evidence="1 2" key="1">
    <citation type="submission" date="2024-05" db="EMBL/GenBank/DDBJ databases">
        <title>Culex pipiens pipiens assembly and annotation.</title>
        <authorList>
            <person name="Alout H."/>
            <person name="Durand T."/>
        </authorList>
    </citation>
    <scope>NUCLEOTIDE SEQUENCE [LARGE SCALE GENOMIC DNA]</scope>
    <source>
        <strain evidence="1">HA-2024</strain>
        <tissue evidence="1">Whole body</tissue>
    </source>
</reference>
<proteinExistence type="predicted"/>
<feature type="non-terminal residue" evidence="1">
    <location>
        <position position="41"/>
    </location>
</feature>
<accession>A0ABD1CDV9</accession>
<gene>
    <name evidence="1" type="ORF">pipiens_018014</name>
</gene>
<dbReference type="Proteomes" id="UP001562425">
    <property type="component" value="Unassembled WGS sequence"/>
</dbReference>
<sequence length="41" mass="4743">MANSNNMCRLCLSANGITEPLCYDQRDQFLLQKIYECTTLQ</sequence>
<comment type="caution">
    <text evidence="1">The sequence shown here is derived from an EMBL/GenBank/DDBJ whole genome shotgun (WGS) entry which is preliminary data.</text>
</comment>
<name>A0ABD1CDV9_CULPP</name>
<organism evidence="1 2">
    <name type="scientific">Culex pipiens pipiens</name>
    <name type="common">Northern house mosquito</name>
    <dbReference type="NCBI Taxonomy" id="38569"/>
    <lineage>
        <taxon>Eukaryota</taxon>
        <taxon>Metazoa</taxon>
        <taxon>Ecdysozoa</taxon>
        <taxon>Arthropoda</taxon>
        <taxon>Hexapoda</taxon>
        <taxon>Insecta</taxon>
        <taxon>Pterygota</taxon>
        <taxon>Neoptera</taxon>
        <taxon>Endopterygota</taxon>
        <taxon>Diptera</taxon>
        <taxon>Nematocera</taxon>
        <taxon>Culicoidea</taxon>
        <taxon>Culicidae</taxon>
        <taxon>Culicinae</taxon>
        <taxon>Culicini</taxon>
        <taxon>Culex</taxon>
        <taxon>Culex</taxon>
    </lineage>
</organism>
<dbReference type="AlphaFoldDB" id="A0ABD1CDV9"/>
<evidence type="ECO:0000313" key="2">
    <source>
        <dbReference type="Proteomes" id="UP001562425"/>
    </source>
</evidence>
<evidence type="ECO:0000313" key="1">
    <source>
        <dbReference type="EMBL" id="KAL1374576.1"/>
    </source>
</evidence>
<keyword evidence="2" id="KW-1185">Reference proteome</keyword>